<feature type="region of interest" description="Disordered" evidence="1">
    <location>
        <begin position="9"/>
        <end position="44"/>
    </location>
</feature>
<evidence type="ECO:0000313" key="2">
    <source>
        <dbReference type="EMBL" id="CDJ47884.1"/>
    </source>
</evidence>
<evidence type="ECO:0000256" key="1">
    <source>
        <dbReference type="SAM" id="MobiDB-lite"/>
    </source>
</evidence>
<feature type="region of interest" description="Disordered" evidence="1">
    <location>
        <begin position="401"/>
        <end position="422"/>
    </location>
</feature>
<name>U6LH43_9EIME</name>
<accession>U6LH43</accession>
<dbReference type="VEuPathDB" id="ToxoDB:EBH_0018220"/>
<protein>
    <recommendedName>
        <fullName evidence="4">Rhoptry neck protein RON3</fullName>
    </recommendedName>
</protein>
<gene>
    <name evidence="2" type="ORF">EBH_0018220</name>
</gene>
<organism evidence="2 3">
    <name type="scientific">Eimeria brunetti</name>
    <dbReference type="NCBI Taxonomy" id="51314"/>
    <lineage>
        <taxon>Eukaryota</taxon>
        <taxon>Sar</taxon>
        <taxon>Alveolata</taxon>
        <taxon>Apicomplexa</taxon>
        <taxon>Conoidasida</taxon>
        <taxon>Coccidia</taxon>
        <taxon>Eucoccidiorida</taxon>
        <taxon>Eimeriorina</taxon>
        <taxon>Eimeriidae</taxon>
        <taxon>Eimeria</taxon>
    </lineage>
</organism>
<dbReference type="EMBL" id="HG710897">
    <property type="protein sequence ID" value="CDJ47884.1"/>
    <property type="molecule type" value="Genomic_DNA"/>
</dbReference>
<keyword evidence="3" id="KW-1185">Reference proteome</keyword>
<reference evidence="2" key="2">
    <citation type="submission" date="2013-10" db="EMBL/GenBank/DDBJ databases">
        <authorList>
            <person name="Aslett M."/>
        </authorList>
    </citation>
    <scope>NUCLEOTIDE SEQUENCE [LARGE SCALE GENOMIC DNA]</scope>
    <source>
        <strain evidence="2">Houghton</strain>
    </source>
</reference>
<evidence type="ECO:0008006" key="4">
    <source>
        <dbReference type="Google" id="ProtNLM"/>
    </source>
</evidence>
<proteinExistence type="predicted"/>
<dbReference type="Proteomes" id="UP000030750">
    <property type="component" value="Unassembled WGS sequence"/>
</dbReference>
<feature type="compositionally biased region" description="Polar residues" evidence="1">
    <location>
        <begin position="409"/>
        <end position="422"/>
    </location>
</feature>
<feature type="region of interest" description="Disordered" evidence="1">
    <location>
        <begin position="1962"/>
        <end position="2011"/>
    </location>
</feature>
<feature type="compositionally biased region" description="Gly residues" evidence="1">
    <location>
        <begin position="23"/>
        <end position="33"/>
    </location>
</feature>
<reference evidence="2" key="1">
    <citation type="submission" date="2013-10" db="EMBL/GenBank/DDBJ databases">
        <title>Genomic analysis of the causative agents of coccidiosis in chickens.</title>
        <authorList>
            <person name="Reid A.J."/>
            <person name="Blake D."/>
            <person name="Billington K."/>
            <person name="Browne H."/>
            <person name="Dunn M."/>
            <person name="Hung S."/>
            <person name="Kawahara F."/>
            <person name="Miranda-Saavedra D."/>
            <person name="Mourier T."/>
            <person name="Nagra H."/>
            <person name="Otto T.D."/>
            <person name="Rawlings N."/>
            <person name="Sanchez A."/>
            <person name="Sanders M."/>
            <person name="Subramaniam C."/>
            <person name="Tay Y."/>
            <person name="Dear P."/>
            <person name="Doerig C."/>
            <person name="Gruber A."/>
            <person name="Parkinson J."/>
            <person name="Shirley M."/>
            <person name="Wan K.L."/>
            <person name="Berriman M."/>
            <person name="Tomley F."/>
            <person name="Pain A."/>
        </authorList>
    </citation>
    <scope>NUCLEOTIDE SEQUENCE [LARGE SCALE GENOMIC DNA]</scope>
    <source>
        <strain evidence="2">Houghton</strain>
    </source>
</reference>
<evidence type="ECO:0000313" key="3">
    <source>
        <dbReference type="Proteomes" id="UP000030750"/>
    </source>
</evidence>
<dbReference type="OrthoDB" id="371154at2759"/>
<sequence length="2011" mass="225582">MFIWYMLEEGTAREERKPPTRNGGSGRVRGGGLPAPEAPTRPNPTVSANHLEGLALGSRGYCRCGRDLLPTAASADRTRWKDSEMIPYKTGPLTPRGWKPPRGLLGNKIAEMDEADEASFVQGERDMWVGLLDQEFMMQSTHALVHAFKRGKPASAAKLLAKESLSRVFAMRNRLLGRERQVYQKHLGALTQALQQAKAGTMALELIMASKTLPLYTWADSVFRHPIMTLRNTVVHGFEEVIGGVSGLFTSEVKGSCFSFAYRVNSVAPYTAVYPGGILGSIMKGLVRSYFLVFQQSLINFRGMSGDPIGQGLIDRLFKREAVVLTTILFQMHAVDVEQQYTEAEEIKSALSGGGGSWALAEGLFIGGAEFGRAFFRLVRKYRKSATAYVQACQALMNGSLGVPREPTESSPLNASPPSSGDASVEALVEDALEFFERAHPEESGGDEPLTTAQKVALLQQSCRRNRRFVEKYEKEHYGYTKRVIVQMVGVLQYYFKYFKPYISDILSIFYESAIAMLETKVNDAAVAEGSNSPADEMVAAEARHAARRSAAQSATEESQLPRKLFRAPKFADEATKLANGFFTATGAFSLFEIANEDSGPSAELRNMALRLLTKADEQLRGGLGEIYKRFLNSQVLLSRVEKHEERIRVFELISKCQTPLEEKTEEEKQMCGTTVTSEIDPDEFISRALVALNLPIASPHDDIAFRSTGEVGKIFEAWAAYAAAKRQARGVKIAQLAAETASSSIFLTHMRRAVFDKLTFRRYDYIEGTSKLVLYDDSGRSLIFTGEDEASVKNLVAPARDKSGKRAFKPDPLDCTSTFTVKEGNKGVLSFYVLADARKEERKTEGEHHGFSERELKPAITVQGSIEYDDTRKELLSIQNDPNAIRDAIVANFIEKRGRVAAETLAGVLMLLHRRLPIFWKRSPVEFMQNLTPKMLFDMLFILSTQAYDQSEATVALDGKLYTFPKSFGAMKDIVLSSLNKAIVRMHSLNAADAALLIAMGTVHFAYKKIQKHRTGRTLTMHLFLREVHHIMNILKTEPQQLKETYPECEFISKWDTPQEEGVLKCAVFRFMKIGSLTNLGDAQEEIETYVTAFVNKLTELKGQSTWSSYLNLDYFLSSAKMYGKTAAKYKYEVLYNQINDIPGTEEEESELATLMKKLHPSLAGHRPPRPKKKQGILAMLNKFKENLKVLPQTIRRSFFIEWRKCYARLRRFFGSRRSMLRNWRISPKVIQGPHFMGALKYAEVTTYPDLTTPREVLIEVGDLEEFNKILLSLETVAGILDSPTAMYNTVTQIRATPAFSPSAREEHAKLIERAHLLGKEVVKVAAGWVLKTAGSSGISMALGLLALHDTGGAFTDKALQLRYLTSEALAFLSSSLDLAYVLKNLPQQTQREAELLRFSLNTGGPQSFTVKAQSEPRGLGLNTSEPVKVEEALLRIDEALEREEGLPEGASNSEKCSALITSVFRGPVNATTSLPHEMLLTSDAVGLCYLLIRLRSYLEAEKGTVTMDELLQTVYIDKLPLQQHLDFLQQRRADVEERKLRVKLITPFLRLLLLATVENLGNSIGGVSFRSYDGEAKMIGFQYTMQDVSPPGPPADVLAYAAQILLGTHNDRKHRFISFAFEGPNFLMEWYRYVDPEKLRAYVDSSRAQNSPVTYQDLFKLSYVYTITDLADMAYSLRQSSKLDVMRVAKEAAKKIMEDESKPALKRYGLAHMLVDMVTEAANLKKKCLGKALEDYETFSSSTLLEKELFRYDCYYNQMYESSSFADVARSISEEDITEVMAAIDSAYESETKALYEALLNSKADHTAVANVAFSLGQQYPIVGMMDILAADFLSWVRERKPFDEILPKIRALREAKWKASKKTATLNRRVTSVEHPLLMNPYQILIDIMLAVSTGSAKRRRFPIIAPVKRIKAFFAAIKPGRKSKAEYNADIKSRQVVAEQQNMQYNLLYNPQMQEQLRQAQEEELRRMQQMQGPGEAEGQYENQEDLQGSQMPRNPEDSGEQVVNEQ</sequence>